<evidence type="ECO:0000259" key="3">
    <source>
        <dbReference type="PROSITE" id="PS51371"/>
    </source>
</evidence>
<evidence type="ECO:0000256" key="2">
    <source>
        <dbReference type="PROSITE-ProRule" id="PRU00703"/>
    </source>
</evidence>
<dbReference type="EMBL" id="PGGO01000028">
    <property type="protein sequence ID" value="PSH62637.1"/>
    <property type="molecule type" value="Genomic_DNA"/>
</dbReference>
<evidence type="ECO:0000313" key="4">
    <source>
        <dbReference type="EMBL" id="PSH62637.1"/>
    </source>
</evidence>
<feature type="domain" description="CBS" evidence="3">
    <location>
        <begin position="7"/>
        <end position="63"/>
    </location>
</feature>
<proteinExistence type="predicted"/>
<comment type="caution">
    <text evidence="4">The sequence shown here is derived from an EMBL/GenBank/DDBJ whole genome shotgun (WGS) entry which is preliminary data.</text>
</comment>
<dbReference type="Pfam" id="PF00571">
    <property type="entry name" value="CBS"/>
    <property type="match status" value="2"/>
</dbReference>
<keyword evidence="1 2" id="KW-0129">CBS domain</keyword>
<name>A0A2P7B844_9HYPH</name>
<dbReference type="RefSeq" id="WP_106713821.1">
    <property type="nucleotide sequence ID" value="NZ_PGGO01000028.1"/>
</dbReference>
<dbReference type="InterPro" id="IPR051257">
    <property type="entry name" value="Diverse_CBS-Domain"/>
</dbReference>
<dbReference type="PROSITE" id="PS51371">
    <property type="entry name" value="CBS"/>
    <property type="match status" value="2"/>
</dbReference>
<dbReference type="InterPro" id="IPR046342">
    <property type="entry name" value="CBS_dom_sf"/>
</dbReference>
<dbReference type="InterPro" id="IPR000644">
    <property type="entry name" value="CBS_dom"/>
</dbReference>
<dbReference type="PANTHER" id="PTHR43080">
    <property type="entry name" value="CBS DOMAIN-CONTAINING PROTEIN CBSX3, MITOCHONDRIAL"/>
    <property type="match status" value="1"/>
</dbReference>
<gene>
    <name evidence="4" type="ORF">CU102_25065</name>
</gene>
<dbReference type="PANTHER" id="PTHR43080:SF2">
    <property type="entry name" value="CBS DOMAIN-CONTAINING PROTEIN"/>
    <property type="match status" value="1"/>
</dbReference>
<dbReference type="SMART" id="SM00116">
    <property type="entry name" value="CBS"/>
    <property type="match status" value="2"/>
</dbReference>
<dbReference type="Gene3D" id="3.10.580.10">
    <property type="entry name" value="CBS-domain"/>
    <property type="match status" value="1"/>
</dbReference>
<dbReference type="CDD" id="cd04622">
    <property type="entry name" value="CBS_pair_HRP1_like"/>
    <property type="match status" value="1"/>
</dbReference>
<dbReference type="SUPFAM" id="SSF54631">
    <property type="entry name" value="CBS-domain pair"/>
    <property type="match status" value="1"/>
</dbReference>
<accession>A0A2P7B844</accession>
<sequence length="139" mass="15346">MKVSEAMHKGVNWVTPDASLSQLAKIMKNDDVGAIPVGENDRLIGMVTDRDITLRALANGRDPASLTARDVMTKGIVYCRTDETVEDAIRLMESKQIRRLPVIDDKKRMVGMLSVGDISHHNGREFMGELMMAVTAAHP</sequence>
<organism evidence="4 5">
    <name type="scientific">Phyllobacterium brassicacearum</name>
    <dbReference type="NCBI Taxonomy" id="314235"/>
    <lineage>
        <taxon>Bacteria</taxon>
        <taxon>Pseudomonadati</taxon>
        <taxon>Pseudomonadota</taxon>
        <taxon>Alphaproteobacteria</taxon>
        <taxon>Hyphomicrobiales</taxon>
        <taxon>Phyllobacteriaceae</taxon>
        <taxon>Phyllobacterium</taxon>
    </lineage>
</organism>
<reference evidence="5" key="1">
    <citation type="submission" date="2017-11" db="EMBL/GenBank/DDBJ databases">
        <authorList>
            <person name="Kuznetsova I."/>
            <person name="Sazanova A."/>
            <person name="Chirak E."/>
            <person name="Safronova V."/>
            <person name="Willems A."/>
        </authorList>
    </citation>
    <scope>NUCLEOTIDE SEQUENCE [LARGE SCALE GENOMIC DNA]</scope>
    <source>
        <strain evidence="5">STM 196</strain>
    </source>
</reference>
<dbReference type="AlphaFoldDB" id="A0A2P7B844"/>
<feature type="domain" description="CBS" evidence="3">
    <location>
        <begin position="72"/>
        <end position="130"/>
    </location>
</feature>
<protein>
    <submittedName>
        <fullName evidence="4">CBS domain-containing protein</fullName>
    </submittedName>
</protein>
<evidence type="ECO:0000313" key="5">
    <source>
        <dbReference type="Proteomes" id="UP000241444"/>
    </source>
</evidence>
<evidence type="ECO:0000256" key="1">
    <source>
        <dbReference type="ARBA" id="ARBA00023122"/>
    </source>
</evidence>
<keyword evidence="5" id="KW-1185">Reference proteome</keyword>
<dbReference type="Proteomes" id="UP000241444">
    <property type="component" value="Unassembled WGS sequence"/>
</dbReference>
<dbReference type="OrthoDB" id="9802114at2"/>